<keyword evidence="1" id="KW-0732">Signal</keyword>
<dbReference type="EMBL" id="JAYMYQ010000003">
    <property type="protein sequence ID" value="KAK7344841.1"/>
    <property type="molecule type" value="Genomic_DNA"/>
</dbReference>
<dbReference type="AlphaFoldDB" id="A0AAN9QS66"/>
<name>A0AAN9QS66_CANGL</name>
<sequence length="72" mass="7819">MINLILRICSSLFHLARTMCQVLEVKVFNDVPKLEGVASKGDDVVSDFEGVDIKVDDMVSYFAGVVGKGPDS</sequence>
<evidence type="ECO:0000313" key="3">
    <source>
        <dbReference type="Proteomes" id="UP001367508"/>
    </source>
</evidence>
<evidence type="ECO:0000313" key="2">
    <source>
        <dbReference type="EMBL" id="KAK7344841.1"/>
    </source>
</evidence>
<organism evidence="2 3">
    <name type="scientific">Canavalia gladiata</name>
    <name type="common">Sword bean</name>
    <name type="synonym">Dolichos gladiatus</name>
    <dbReference type="NCBI Taxonomy" id="3824"/>
    <lineage>
        <taxon>Eukaryota</taxon>
        <taxon>Viridiplantae</taxon>
        <taxon>Streptophyta</taxon>
        <taxon>Embryophyta</taxon>
        <taxon>Tracheophyta</taxon>
        <taxon>Spermatophyta</taxon>
        <taxon>Magnoliopsida</taxon>
        <taxon>eudicotyledons</taxon>
        <taxon>Gunneridae</taxon>
        <taxon>Pentapetalae</taxon>
        <taxon>rosids</taxon>
        <taxon>fabids</taxon>
        <taxon>Fabales</taxon>
        <taxon>Fabaceae</taxon>
        <taxon>Papilionoideae</taxon>
        <taxon>50 kb inversion clade</taxon>
        <taxon>NPAAA clade</taxon>
        <taxon>indigoferoid/millettioid clade</taxon>
        <taxon>Phaseoleae</taxon>
        <taxon>Canavalia</taxon>
    </lineage>
</organism>
<dbReference type="Proteomes" id="UP001367508">
    <property type="component" value="Unassembled WGS sequence"/>
</dbReference>
<comment type="caution">
    <text evidence="2">The sequence shown here is derived from an EMBL/GenBank/DDBJ whole genome shotgun (WGS) entry which is preliminary data.</text>
</comment>
<gene>
    <name evidence="2" type="ORF">VNO77_14985</name>
</gene>
<protein>
    <submittedName>
        <fullName evidence="2">Uncharacterized protein</fullName>
    </submittedName>
</protein>
<evidence type="ECO:0000256" key="1">
    <source>
        <dbReference type="SAM" id="SignalP"/>
    </source>
</evidence>
<accession>A0AAN9QS66</accession>
<reference evidence="2 3" key="1">
    <citation type="submission" date="2024-01" db="EMBL/GenBank/DDBJ databases">
        <title>The genomes of 5 underutilized Papilionoideae crops provide insights into root nodulation and disease resistanc.</title>
        <authorList>
            <person name="Jiang F."/>
        </authorList>
    </citation>
    <scope>NUCLEOTIDE SEQUENCE [LARGE SCALE GENOMIC DNA]</scope>
    <source>
        <strain evidence="2">LVBAO_FW01</strain>
        <tissue evidence="2">Leaves</tissue>
    </source>
</reference>
<feature type="chain" id="PRO_5042810980" evidence="1">
    <location>
        <begin position="21"/>
        <end position="72"/>
    </location>
</feature>
<feature type="signal peptide" evidence="1">
    <location>
        <begin position="1"/>
        <end position="20"/>
    </location>
</feature>
<keyword evidence="3" id="KW-1185">Reference proteome</keyword>
<proteinExistence type="predicted"/>